<dbReference type="PRINTS" id="PR01407">
    <property type="entry name" value="BUTYPHLNCDUF"/>
</dbReference>
<dbReference type="InterPro" id="IPR003879">
    <property type="entry name" value="Butyrophylin_SPRY"/>
</dbReference>
<dbReference type="InterPro" id="IPR013320">
    <property type="entry name" value="ConA-like_dom_sf"/>
</dbReference>
<dbReference type="Gene3D" id="2.60.120.920">
    <property type="match status" value="1"/>
</dbReference>
<dbReference type="PROSITE" id="PS50188">
    <property type="entry name" value="B302_SPRY"/>
    <property type="match status" value="1"/>
</dbReference>
<evidence type="ECO:0000313" key="2">
    <source>
        <dbReference type="EMBL" id="KAK1345067.1"/>
    </source>
</evidence>
<accession>A0AA40I8M6</accession>
<gene>
    <name evidence="2" type="ORF">QTO34_013772</name>
</gene>
<dbReference type="GO" id="GO:0007051">
    <property type="term" value="P:spindle organization"/>
    <property type="evidence" value="ECO:0007669"/>
    <property type="project" value="TreeGrafter"/>
</dbReference>
<evidence type="ECO:0000313" key="3">
    <source>
        <dbReference type="Proteomes" id="UP001177744"/>
    </source>
</evidence>
<dbReference type="EMBL" id="JAULJE010000003">
    <property type="protein sequence ID" value="KAK1345067.1"/>
    <property type="molecule type" value="Genomic_DNA"/>
</dbReference>
<dbReference type="InterPro" id="IPR001870">
    <property type="entry name" value="B30.2/SPRY"/>
</dbReference>
<dbReference type="InterPro" id="IPR050617">
    <property type="entry name" value="E3_ligase_FN3/SPRY"/>
</dbReference>
<dbReference type="PANTHER" id="PTHR24099">
    <property type="entry name" value="E3 UBIQUITIN-PROTEIN LIGASE TRIM36-RELATED"/>
    <property type="match status" value="1"/>
</dbReference>
<reference evidence="2" key="1">
    <citation type="submission" date="2023-06" db="EMBL/GenBank/DDBJ databases">
        <title>Reference genome for the Northern bat (Eptesicus nilssonii), a most northern bat species.</title>
        <authorList>
            <person name="Laine V.N."/>
            <person name="Pulliainen A.T."/>
            <person name="Lilley T.M."/>
        </authorList>
    </citation>
    <scope>NUCLEOTIDE SEQUENCE</scope>
    <source>
        <strain evidence="2">BLF_Eptnil</strain>
        <tissue evidence="2">Kidney</tissue>
    </source>
</reference>
<dbReference type="GO" id="GO:0004842">
    <property type="term" value="F:ubiquitin-protein transferase activity"/>
    <property type="evidence" value="ECO:0007669"/>
    <property type="project" value="TreeGrafter"/>
</dbReference>
<evidence type="ECO:0000259" key="1">
    <source>
        <dbReference type="PROSITE" id="PS50188"/>
    </source>
</evidence>
<comment type="caution">
    <text evidence="2">The sequence shown here is derived from an EMBL/GenBank/DDBJ whole genome shotgun (WGS) entry which is preliminary data.</text>
</comment>
<sequence length="263" mass="30341">MDLWDMLKKCLRRQISLASYRQPNNSTSGIDVPEINEEQSKVYNNALINWHHPEKDTADSYVLEYRKINRDQEMLSWNEIEVCGTKRIQVGYYTSLDYIIGDVGITKGKHFWAFRVEPYSYLVKAGVASSDKLQEWLRSPRDAVSPRYEQDSGHDSGSEDACFDSSQRFTLVTIGMKKFFIPKSPTFNEAENRVLPMPTSIGIFLDYDKGKVGFYDMDHMKCLYERQVDCSSTMYPAFALMGSGGIQLEEPITAKYLEYQEDM</sequence>
<dbReference type="Proteomes" id="UP001177744">
    <property type="component" value="Unassembled WGS sequence"/>
</dbReference>
<protein>
    <recommendedName>
        <fullName evidence="1">B30.2/SPRY domain-containing protein</fullName>
    </recommendedName>
</protein>
<organism evidence="2 3">
    <name type="scientific">Cnephaeus nilssonii</name>
    <name type="common">Northern bat</name>
    <name type="synonym">Eptesicus nilssonii</name>
    <dbReference type="NCBI Taxonomy" id="3371016"/>
    <lineage>
        <taxon>Eukaryota</taxon>
        <taxon>Metazoa</taxon>
        <taxon>Chordata</taxon>
        <taxon>Craniata</taxon>
        <taxon>Vertebrata</taxon>
        <taxon>Euteleostomi</taxon>
        <taxon>Mammalia</taxon>
        <taxon>Eutheria</taxon>
        <taxon>Laurasiatheria</taxon>
        <taxon>Chiroptera</taxon>
        <taxon>Yangochiroptera</taxon>
        <taxon>Vespertilionidae</taxon>
        <taxon>Cnephaeus</taxon>
    </lineage>
</organism>
<feature type="domain" description="B30.2/SPRY" evidence="1">
    <location>
        <begin position="35"/>
        <end position="255"/>
    </location>
</feature>
<dbReference type="GO" id="GO:0001669">
    <property type="term" value="C:acrosomal vesicle"/>
    <property type="evidence" value="ECO:0007669"/>
    <property type="project" value="TreeGrafter"/>
</dbReference>
<dbReference type="PANTHER" id="PTHR24099:SF18">
    <property type="entry name" value="E3 UBIQUITIN-PROTEIN LIGASE TRIM36"/>
    <property type="match status" value="1"/>
</dbReference>
<dbReference type="AlphaFoldDB" id="A0AA40I8M6"/>
<name>A0AA40I8M6_CNENI</name>
<dbReference type="SUPFAM" id="SSF49899">
    <property type="entry name" value="Concanavalin A-like lectins/glucanases"/>
    <property type="match status" value="1"/>
</dbReference>
<dbReference type="InterPro" id="IPR043136">
    <property type="entry name" value="B30.2/SPRY_sf"/>
</dbReference>
<keyword evidence="3" id="KW-1185">Reference proteome</keyword>
<dbReference type="GO" id="GO:0007340">
    <property type="term" value="P:acrosome reaction"/>
    <property type="evidence" value="ECO:0007669"/>
    <property type="project" value="TreeGrafter"/>
</dbReference>
<proteinExistence type="predicted"/>